<dbReference type="PANTHER" id="PTHR23507:SF1">
    <property type="entry name" value="FI18259P1-RELATED"/>
    <property type="match status" value="1"/>
</dbReference>
<dbReference type="OMA" id="METIMIS"/>
<feature type="transmembrane region" description="Helical" evidence="5">
    <location>
        <begin position="231"/>
        <end position="256"/>
    </location>
</feature>
<evidence type="ECO:0000256" key="1">
    <source>
        <dbReference type="ARBA" id="ARBA00004141"/>
    </source>
</evidence>
<dbReference type="InParanoid" id="B3S1V2"/>
<feature type="transmembrane region" description="Helical" evidence="5">
    <location>
        <begin position="390"/>
        <end position="412"/>
    </location>
</feature>
<dbReference type="AlphaFoldDB" id="B3S1V2"/>
<evidence type="ECO:0000256" key="2">
    <source>
        <dbReference type="ARBA" id="ARBA00022692"/>
    </source>
</evidence>
<dbReference type="PANTHER" id="PTHR23507">
    <property type="entry name" value="ZGC:174356"/>
    <property type="match status" value="1"/>
</dbReference>
<dbReference type="OrthoDB" id="419734at2759"/>
<feature type="transmembrane region" description="Helical" evidence="5">
    <location>
        <begin position="170"/>
        <end position="195"/>
    </location>
</feature>
<organism evidence="6 7">
    <name type="scientific">Trichoplax adhaerens</name>
    <name type="common">Trichoplax reptans</name>
    <dbReference type="NCBI Taxonomy" id="10228"/>
    <lineage>
        <taxon>Eukaryota</taxon>
        <taxon>Metazoa</taxon>
        <taxon>Placozoa</taxon>
        <taxon>Uniplacotomia</taxon>
        <taxon>Trichoplacea</taxon>
        <taxon>Trichoplacidae</taxon>
        <taxon>Trichoplax</taxon>
    </lineage>
</organism>
<dbReference type="Proteomes" id="UP000009022">
    <property type="component" value="Unassembled WGS sequence"/>
</dbReference>
<comment type="subcellular location">
    <subcellularLocation>
        <location evidence="1">Membrane</location>
        <topology evidence="1">Multi-pass membrane protein</topology>
    </subcellularLocation>
</comment>
<evidence type="ECO:0000256" key="5">
    <source>
        <dbReference type="SAM" id="Phobius"/>
    </source>
</evidence>
<sequence>MDETAKPVSEELDDLFVGSGNTKSRFSIPILRRYVSHIEVVIFLVFLGYGIGNELSTSYPIFYNTLKNSPNASIFTGRNSSYCIPYGLLPKPNITNKPSSQHHELSPVVWIAIVNSVYILPSAFFSIIYSVWSDQYRSRRTFLIMSMTGIFIQIIGYIITIATISSPAGFIVGNVMSGIFGGYPTFIFCCYAYVVDLNSQSSRTSRFVYIQLAQLLTQGIATIVGEQWAKYYGFIPPLALSAVVVALAIFYVWYLLEAPNVKASIYDMKRTREYAADISKNIAFFFKTIFKSRDNKVHYCLIWVIISFVLLSVIGFFETINLYLSGYPYCWSIDKVLIYDCGREIAMGAGAVIGWLLFKGCFTELTIAGIGITFMIMETIMISVTTSSSVLFGSIGVGAIGGVTLPCLLSILSRLVSEDEQGILFCFAGLLQLIIAIIGLPTFLGIFMASRVVNPAMVFIVMTAILVVPKVIVW</sequence>
<protein>
    <recommendedName>
        <fullName evidence="8">Major facilitator superfamily (MFS) profile domain-containing protein</fullName>
    </recommendedName>
</protein>
<dbReference type="InterPro" id="IPR011701">
    <property type="entry name" value="MFS"/>
</dbReference>
<evidence type="ECO:0000313" key="7">
    <source>
        <dbReference type="Proteomes" id="UP000009022"/>
    </source>
</evidence>
<feature type="transmembrane region" description="Helical" evidence="5">
    <location>
        <begin position="337"/>
        <end position="358"/>
    </location>
</feature>
<feature type="transmembrane region" description="Helical" evidence="5">
    <location>
        <begin position="141"/>
        <end position="164"/>
    </location>
</feature>
<feature type="transmembrane region" description="Helical" evidence="5">
    <location>
        <begin position="365"/>
        <end position="384"/>
    </location>
</feature>
<feature type="transmembrane region" description="Helical" evidence="5">
    <location>
        <begin position="455"/>
        <end position="473"/>
    </location>
</feature>
<evidence type="ECO:0000256" key="3">
    <source>
        <dbReference type="ARBA" id="ARBA00022989"/>
    </source>
</evidence>
<name>B3S1V2_TRIAD</name>
<proteinExistence type="predicted"/>
<feature type="transmembrane region" description="Helical" evidence="5">
    <location>
        <begin position="297"/>
        <end position="317"/>
    </location>
</feature>
<feature type="transmembrane region" description="Helical" evidence="5">
    <location>
        <begin position="34"/>
        <end position="52"/>
    </location>
</feature>
<reference evidence="6 7" key="1">
    <citation type="journal article" date="2008" name="Nature">
        <title>The Trichoplax genome and the nature of placozoans.</title>
        <authorList>
            <person name="Srivastava M."/>
            <person name="Begovic E."/>
            <person name="Chapman J."/>
            <person name="Putnam N.H."/>
            <person name="Hellsten U."/>
            <person name="Kawashima T."/>
            <person name="Kuo A."/>
            <person name="Mitros T."/>
            <person name="Salamov A."/>
            <person name="Carpenter M.L."/>
            <person name="Signorovitch A.Y."/>
            <person name="Moreno M.A."/>
            <person name="Kamm K."/>
            <person name="Grimwood J."/>
            <person name="Schmutz J."/>
            <person name="Shapiro H."/>
            <person name="Grigoriev I.V."/>
            <person name="Buss L.W."/>
            <person name="Schierwater B."/>
            <person name="Dellaporta S.L."/>
            <person name="Rokhsar D.S."/>
        </authorList>
    </citation>
    <scope>NUCLEOTIDE SEQUENCE [LARGE SCALE GENOMIC DNA]</scope>
    <source>
        <strain evidence="6 7">Grell-BS-1999</strain>
    </source>
</reference>
<dbReference type="GO" id="GO:0022857">
    <property type="term" value="F:transmembrane transporter activity"/>
    <property type="evidence" value="ECO:0000318"/>
    <property type="project" value="GO_Central"/>
</dbReference>
<accession>B3S1V2</accession>
<evidence type="ECO:0000256" key="4">
    <source>
        <dbReference type="ARBA" id="ARBA00023136"/>
    </source>
</evidence>
<dbReference type="Pfam" id="PF07690">
    <property type="entry name" value="MFS_1"/>
    <property type="match status" value="1"/>
</dbReference>
<feature type="transmembrane region" description="Helical" evidence="5">
    <location>
        <begin position="424"/>
        <end position="449"/>
    </location>
</feature>
<gene>
    <name evidence="6" type="ORF">TRIADDRAFT_58349</name>
</gene>
<dbReference type="GO" id="GO:0055085">
    <property type="term" value="P:transmembrane transport"/>
    <property type="evidence" value="ECO:0000318"/>
    <property type="project" value="GO_Central"/>
</dbReference>
<dbReference type="KEGG" id="tad:TRIADDRAFT_58349"/>
<feature type="transmembrane region" description="Helical" evidence="5">
    <location>
        <begin position="207"/>
        <end position="225"/>
    </location>
</feature>
<dbReference type="GO" id="GO:0016020">
    <property type="term" value="C:membrane"/>
    <property type="evidence" value="ECO:0000318"/>
    <property type="project" value="GO_Central"/>
</dbReference>
<dbReference type="PhylomeDB" id="B3S1V2"/>
<dbReference type="InterPro" id="IPR036259">
    <property type="entry name" value="MFS_trans_sf"/>
</dbReference>
<dbReference type="SUPFAM" id="SSF103473">
    <property type="entry name" value="MFS general substrate transporter"/>
    <property type="match status" value="1"/>
</dbReference>
<dbReference type="RefSeq" id="XP_002114167.1">
    <property type="nucleotide sequence ID" value="XM_002114131.1"/>
</dbReference>
<dbReference type="EMBL" id="DS985247">
    <property type="protein sequence ID" value="EDV23257.1"/>
    <property type="molecule type" value="Genomic_DNA"/>
</dbReference>
<dbReference type="Gene3D" id="1.20.1250.20">
    <property type="entry name" value="MFS general substrate transporter like domains"/>
    <property type="match status" value="1"/>
</dbReference>
<keyword evidence="3 5" id="KW-1133">Transmembrane helix</keyword>
<keyword evidence="2 5" id="KW-0812">Transmembrane</keyword>
<dbReference type="HOGENOM" id="CLU_576637_0_0_1"/>
<dbReference type="GeneID" id="6755693"/>
<keyword evidence="4 5" id="KW-0472">Membrane</keyword>
<keyword evidence="7" id="KW-1185">Reference proteome</keyword>
<dbReference type="CTD" id="6755693"/>
<evidence type="ECO:0000313" key="6">
    <source>
        <dbReference type="EMBL" id="EDV23257.1"/>
    </source>
</evidence>
<feature type="transmembrane region" description="Helical" evidence="5">
    <location>
        <begin position="108"/>
        <end position="129"/>
    </location>
</feature>
<evidence type="ECO:0008006" key="8">
    <source>
        <dbReference type="Google" id="ProtNLM"/>
    </source>
</evidence>
<dbReference type="eggNOG" id="KOG2816">
    <property type="taxonomic scope" value="Eukaryota"/>
</dbReference>